<feature type="compositionally biased region" description="Low complexity" evidence="6">
    <location>
        <begin position="2666"/>
        <end position="2679"/>
    </location>
</feature>
<evidence type="ECO:0000256" key="3">
    <source>
        <dbReference type="ARBA" id="ARBA00023125"/>
    </source>
</evidence>
<keyword evidence="5" id="KW-0539">Nucleus</keyword>
<dbReference type="GO" id="GO:0000127">
    <property type="term" value="C:transcription factor TFIIIC complex"/>
    <property type="evidence" value="ECO:0007669"/>
    <property type="project" value="InterPro"/>
</dbReference>
<evidence type="ECO:0000259" key="9">
    <source>
        <dbReference type="Pfam" id="PF20222"/>
    </source>
</evidence>
<dbReference type="Proteomes" id="UP000567179">
    <property type="component" value="Unassembled WGS sequence"/>
</dbReference>
<feature type="compositionally biased region" description="Polar residues" evidence="6">
    <location>
        <begin position="617"/>
        <end position="634"/>
    </location>
</feature>
<keyword evidence="2" id="KW-0597">Phosphoprotein</keyword>
<dbReference type="GO" id="GO:0003677">
    <property type="term" value="F:DNA binding"/>
    <property type="evidence" value="ECO:0007669"/>
    <property type="project" value="UniProtKB-KW"/>
</dbReference>
<feature type="compositionally biased region" description="Polar residues" evidence="6">
    <location>
        <begin position="660"/>
        <end position="687"/>
    </location>
</feature>
<dbReference type="PANTHER" id="PTHR15180">
    <property type="entry name" value="GENERAL TRANSCRIPTION FACTOR 3C POLYPEPTIDE 1"/>
    <property type="match status" value="1"/>
</dbReference>
<comment type="subcellular location">
    <subcellularLocation>
        <location evidence="1">Nucleus</location>
    </subcellularLocation>
</comment>
<evidence type="ECO:0008006" key="12">
    <source>
        <dbReference type="Google" id="ProtNLM"/>
    </source>
</evidence>
<dbReference type="InterPro" id="IPR035625">
    <property type="entry name" value="Tfc3-like_eWH"/>
</dbReference>
<feature type="transmembrane region" description="Helical" evidence="7">
    <location>
        <begin position="2446"/>
        <end position="2472"/>
    </location>
</feature>
<keyword evidence="11" id="KW-1185">Reference proteome</keyword>
<feature type="compositionally biased region" description="Basic and acidic residues" evidence="6">
    <location>
        <begin position="1470"/>
        <end position="1479"/>
    </location>
</feature>
<dbReference type="EMBL" id="JAACJJ010000056">
    <property type="protein sequence ID" value="KAF5312931.1"/>
    <property type="molecule type" value="Genomic_DNA"/>
</dbReference>
<gene>
    <name evidence="10" type="ORF">D9619_002979</name>
</gene>
<feature type="domain" description="B-block binding subunit of TFIIIC" evidence="8">
    <location>
        <begin position="163"/>
        <end position="229"/>
    </location>
</feature>
<accession>A0A8H5AYB3</accession>
<feature type="compositionally biased region" description="Polar residues" evidence="6">
    <location>
        <begin position="569"/>
        <end position="579"/>
    </location>
</feature>
<organism evidence="10 11">
    <name type="scientific">Psilocybe cf. subviscida</name>
    <dbReference type="NCBI Taxonomy" id="2480587"/>
    <lineage>
        <taxon>Eukaryota</taxon>
        <taxon>Fungi</taxon>
        <taxon>Dikarya</taxon>
        <taxon>Basidiomycota</taxon>
        <taxon>Agaricomycotina</taxon>
        <taxon>Agaricomycetes</taxon>
        <taxon>Agaricomycetidae</taxon>
        <taxon>Agaricales</taxon>
        <taxon>Agaricineae</taxon>
        <taxon>Strophariaceae</taxon>
        <taxon>Psilocybe</taxon>
    </lineage>
</organism>
<feature type="compositionally biased region" description="Basic and acidic residues" evidence="6">
    <location>
        <begin position="1338"/>
        <end position="1351"/>
    </location>
</feature>
<feature type="transmembrane region" description="Helical" evidence="7">
    <location>
        <begin position="2539"/>
        <end position="2566"/>
    </location>
</feature>
<keyword evidence="7" id="KW-0472">Membrane</keyword>
<feature type="region of interest" description="Disordered" evidence="6">
    <location>
        <begin position="527"/>
        <end position="823"/>
    </location>
</feature>
<evidence type="ECO:0000313" key="11">
    <source>
        <dbReference type="Proteomes" id="UP000567179"/>
    </source>
</evidence>
<feature type="region of interest" description="Disordered" evidence="6">
    <location>
        <begin position="2665"/>
        <end position="2704"/>
    </location>
</feature>
<feature type="compositionally biased region" description="Basic residues" evidence="6">
    <location>
        <begin position="536"/>
        <end position="545"/>
    </location>
</feature>
<proteinExistence type="predicted"/>
<sequence length="2704" mass="300024">MSFSEYMLFQMQSVPMDELLHHCLREIAFDGDLGCNVSRLKDFIVDFYAHNASHTQALDDAFLGFIWSLVADQPTVVIGLKDPKIRSEVWIAPQNIDKRKAKAHGGDLPAERSATLQPIPQPKTTPLETLQTLHGDKLRIALEPNAIVATITGSHIRSPKITDLVYTVLQFIARGRDAGVGVMELGKLSGYDPKTCFYLVKILTELDIVTKLRRGGVGTHLCIHNYFFKRNSSWKAIRDEETHAQTGGTVSATLKVDVLPDENDEEQPDLLKFTPIDARHLSSLPLISGRVIRLLKASRNNIHASNNMLITLGFSNPTKTDRRFFQSRIREMIQQGIIQKVIVPSSRKNSNTLVKCFRLVKHDSSKVDGAGLLPDTDENVDLDAQRKDESISGSNGLLMNVTIHKQIIDLIEDSGTTGMTLNELSASLCHFDKRTVELLLERAEKSESGVPSHLNDLRIASLKETSGREHRNRYFTVANLKQLVEAEKLIESSANYNGVDLEDSRGFFQFQEELFYSSESEVHHFTDSFKMNSHGRPIKTKKRPPKNPILPNGQVKRGRPRKHPIVTTGAPNSEGASTSKGRKRKRVDSVSAERSPAPSAPTEPPEETPCPPHNTPNISVTSVVMSDRSASLGSKRQRRGTDQLPGDTLTPPAPSKSRPKANSSSALMKTWLQGQSEAPETSTVSSSEGREPGATMDFEAHNNHNVSSEPAFEAPKHDQSPSTEEPLVEVHIGGLQHSLPDNSAFRVPPSDDDAHDKTSQTVPIANGTSSSISATVRDPSQYSAERQTRTSRQSEGSLPASSIRNGIISPGRSKTTASAGPSRVNVSHLRRENELFRLVQNFGGILNMQTKDFYDAHLNLLDELTRAGEPTSSPAGSKIDKRTAISTFNSLETKGRVKQLKTTITTSTGLRRPVCIIHLPELEQSKINAFLADLAQSSHASAPNLSGFLKIDTHVDYGADAGSPAQGVLPLQLLQMEEPDANEKEGLSKNEAKAKQLFAYDDATIREVLLTERTTVAQVYGFIVGKALRCRQLHLAVVDALKSSLQSDCIISKDKRIVDLAFFWQDLTVETYCSLVAPLTYSDELTATLRTEQGRKTLVHDLPPRLQTLLEVGRSRPRSRFMDLLEVLRSLGLVTPLQSSPSETPLITCNHGGQHMAFDIAPQTAWTPNTSTPAPTYWQINEGTSIYGWGVSDTRPPFCKNSKVDTHSDCVAYWNDLHYASTGANMASEADPSPATHPLCASVRATRSLRRSASWRKGYHLTWHQEQYLKQFVDSATVSTPLQIVDDQERQERLDKLSWVTSAPQDAIEQFFTASRGKLEKSLIRMKRKVKRTQKQASETKRSLAKKAEEARSQREQEWANILSQLHPEPLSGPAQVRMDRVRTQFLQSGSIKDVNRWEREIEAALHEAELASTKGLKITHKNLAVPRSLPPQVNATASSSHVSSVMHLIEIQGPPDEHPKPSVKRKRKKDADRPDEKIKKPRRHRFQWNPDFDDLARDASVIIRARCRNLPRLDWAAFEQVFPSVPRNTVRQRLSHIKETPGNEAYLRRLEDTWYDMWLAHKGSPELPDGDEQSPSDFDLVKHIEFLRRHIDKDALRVGIARTTETSRSILPISVPYLFECFEIAQEERPYPEWDFMWNAVIEEGREKKLKRHCLSRFPEKLPPSRLSDLEEITLVEGILKMTMGTPPALYEPERGSALFQGINGETINTATKNLLSRGVLSKSQRDPQKQKPGRQLKISEVNQNAIGGTVTRDTFQDAVSLLDAIDSSDHSWHDWPLTATDGDCATLIELVSENKVDLSIDTSLARAARPALDWNSKKTDDDQIETAISVRYRLDADIREAHSEDIQMLDRSQDMEETAAIIPGHGININNTAACCRIASGEGLIDCRACLNDAKAIALDFLDPAVRHVADNILGAVEQAGRVGIAKKDISTQVDAEISLIAMIVTQMTRAETPLIHWTGYDALVLVSAHYVSKWAVIVSRDPLTSIFPRRWLDIQGKRIADFWQSALRAVMGMVIFRPGIPQTEIRWRLRTVYDRQEVIEVLHHLQREGYLELRVGYLPTSGIYAPFDDEEETEVYWFTGEKHWYQLAVSMQFKVLGDVAHISGSLRLMLSLQIKAFTINADAASILGSIVDAAGTTNNSLPFLNGNILRMCSWVPANLNVDIVSCPVVWNGTAAAAAAATVSGINANAVGMNQVISSSSAVPLSSTASVVQSSSSTSAGSSTISSTQPNTYVSEVNTPASSASVASLSASPTVTPPKATQTITIFTGLPTPTASQSIDTPFDGLDVHGLSNPDDNFDAGFKVKYFKSLRFSTSLRNTKREDIVFIGFQIWVLGMSLVALLNESIPHILASLATHMIATGWAAFQIQHTAQFREDFNRVITNGACNASLLPHYWDARAKAELPSLALNIVGLMISTFLTWKLIKLFGWQTFKRVGASLSINRIYKFVLVLSVTIQLSLFFMIVTVSLWVDQLMNSVIGDLASYQKLYKVASLITLAGWFAVRRELKVPMLVFLLLSVCYLGVWGIMFISTTFRWTFITWTFFSIMATTSVALTVLSITLGLVCRFNFGKGLARYLNAHQQLEDDEVQSQYLEKVAFPTSGQPVPTYAYSTSEKDSYYAASYMQGGPRFSDNSAVPFETIPGVAYPVAALSRGINDLQLHRSDSYGSTRSAGSSLSSDSHHSHSRSGSDHSRTGQKQRWVIE</sequence>
<evidence type="ECO:0000259" key="8">
    <source>
        <dbReference type="Pfam" id="PF04182"/>
    </source>
</evidence>
<dbReference type="InterPro" id="IPR046488">
    <property type="entry name" value="Sfc3/Tfc3_C"/>
</dbReference>
<feature type="compositionally biased region" description="Polar residues" evidence="6">
    <location>
        <begin position="759"/>
        <end position="804"/>
    </location>
</feature>
<dbReference type="GO" id="GO:0005634">
    <property type="term" value="C:nucleus"/>
    <property type="evidence" value="ECO:0007669"/>
    <property type="project" value="UniProtKB-SubCell"/>
</dbReference>
<dbReference type="GO" id="GO:0042791">
    <property type="term" value="P:5S class rRNA transcription by RNA polymerase III"/>
    <property type="evidence" value="ECO:0007669"/>
    <property type="project" value="TreeGrafter"/>
</dbReference>
<feature type="compositionally biased region" description="Basic and acidic residues" evidence="6">
    <location>
        <begin position="2680"/>
        <end position="2694"/>
    </location>
</feature>
<evidence type="ECO:0000256" key="4">
    <source>
        <dbReference type="ARBA" id="ARBA00023163"/>
    </source>
</evidence>
<feature type="region of interest" description="Disordered" evidence="6">
    <location>
        <begin position="1452"/>
        <end position="1484"/>
    </location>
</feature>
<dbReference type="OrthoDB" id="68020at2759"/>
<evidence type="ECO:0000256" key="5">
    <source>
        <dbReference type="ARBA" id="ARBA00023242"/>
    </source>
</evidence>
<feature type="compositionally biased region" description="Pro residues" evidence="6">
    <location>
        <begin position="598"/>
        <end position="614"/>
    </location>
</feature>
<dbReference type="Pfam" id="PF20222">
    <property type="entry name" value="DUF6581"/>
    <property type="match status" value="1"/>
</dbReference>
<comment type="caution">
    <text evidence="10">The sequence shown here is derived from an EMBL/GenBank/DDBJ whole genome shotgun (WGS) entry which is preliminary data.</text>
</comment>
<dbReference type="InterPro" id="IPR007309">
    <property type="entry name" value="TFIIIC_Bblock-bd"/>
</dbReference>
<evidence type="ECO:0000256" key="1">
    <source>
        <dbReference type="ARBA" id="ARBA00004123"/>
    </source>
</evidence>
<protein>
    <recommendedName>
        <fullName evidence="12">B-block binding subunit of TFIIIC domain-containing protein</fullName>
    </recommendedName>
</protein>
<keyword evidence="7" id="KW-0812">Transmembrane</keyword>
<dbReference type="InterPro" id="IPR044210">
    <property type="entry name" value="Tfc3-like"/>
</dbReference>
<evidence type="ECO:0000256" key="2">
    <source>
        <dbReference type="ARBA" id="ARBA00022553"/>
    </source>
</evidence>
<reference evidence="10 11" key="1">
    <citation type="journal article" date="2020" name="ISME J.">
        <title>Uncovering the hidden diversity of litter-decomposition mechanisms in mushroom-forming fungi.</title>
        <authorList>
            <person name="Floudas D."/>
            <person name="Bentzer J."/>
            <person name="Ahren D."/>
            <person name="Johansson T."/>
            <person name="Persson P."/>
            <person name="Tunlid A."/>
        </authorList>
    </citation>
    <scope>NUCLEOTIDE SEQUENCE [LARGE SCALE GENOMIC DNA]</scope>
    <source>
        <strain evidence="10 11">CBS 101986</strain>
    </source>
</reference>
<evidence type="ECO:0000256" key="7">
    <source>
        <dbReference type="SAM" id="Phobius"/>
    </source>
</evidence>
<feature type="transmembrane region" description="Helical" evidence="7">
    <location>
        <begin position="2513"/>
        <end position="2533"/>
    </location>
</feature>
<evidence type="ECO:0000256" key="6">
    <source>
        <dbReference type="SAM" id="MobiDB-lite"/>
    </source>
</evidence>
<keyword evidence="4" id="KW-0804">Transcription</keyword>
<dbReference type="GO" id="GO:0006384">
    <property type="term" value="P:transcription initiation at RNA polymerase III promoter"/>
    <property type="evidence" value="ECO:0007669"/>
    <property type="project" value="InterPro"/>
</dbReference>
<feature type="region of interest" description="Disordered" evidence="6">
    <location>
        <begin position="1330"/>
        <end position="1351"/>
    </location>
</feature>
<feature type="domain" description="Transcription factor tau subunit sfc3/Tfc3 C-terminal" evidence="9">
    <location>
        <begin position="1483"/>
        <end position="1833"/>
    </location>
</feature>
<dbReference type="PANTHER" id="PTHR15180:SF1">
    <property type="entry name" value="GENERAL TRANSCRIPTION FACTOR 3C POLYPEPTIDE 1"/>
    <property type="match status" value="1"/>
</dbReference>
<keyword evidence="3" id="KW-0238">DNA-binding</keyword>
<feature type="transmembrane region" description="Helical" evidence="7">
    <location>
        <begin position="2408"/>
        <end position="2426"/>
    </location>
</feature>
<evidence type="ECO:0000313" key="10">
    <source>
        <dbReference type="EMBL" id="KAF5312931.1"/>
    </source>
</evidence>
<dbReference type="Pfam" id="PF04182">
    <property type="entry name" value="B-block_TFIIIC"/>
    <property type="match status" value="1"/>
</dbReference>
<keyword evidence="7" id="KW-1133">Transmembrane helix</keyword>
<feature type="transmembrane region" description="Helical" evidence="7">
    <location>
        <begin position="2484"/>
        <end position="2504"/>
    </location>
</feature>
<dbReference type="CDD" id="cd16169">
    <property type="entry name" value="Tau138_eWH"/>
    <property type="match status" value="1"/>
</dbReference>
<name>A0A8H5AYB3_9AGAR</name>